<dbReference type="InterPro" id="IPR017900">
    <property type="entry name" value="4Fe4S_Fe_S_CS"/>
</dbReference>
<dbReference type="Gene3D" id="3.30.70.3270">
    <property type="match status" value="1"/>
</dbReference>
<proteinExistence type="inferred from homology"/>
<evidence type="ECO:0000256" key="12">
    <source>
        <dbReference type="ARBA" id="ARBA00023242"/>
    </source>
</evidence>
<keyword evidence="10" id="KW-0238">DNA-binding</keyword>
<dbReference type="InterPro" id="IPR007219">
    <property type="entry name" value="XnlR_reg_dom"/>
</dbReference>
<keyword evidence="3" id="KW-0004">4Fe-4S</keyword>
<dbReference type="NCBIfam" id="TIGR01971">
    <property type="entry name" value="NuoI"/>
    <property type="match status" value="1"/>
</dbReference>
<dbReference type="GO" id="GO:0016651">
    <property type="term" value="F:oxidoreductase activity, acting on NAD(P)H"/>
    <property type="evidence" value="ECO:0007669"/>
    <property type="project" value="InterPro"/>
</dbReference>
<keyword evidence="12" id="KW-0539">Nucleus</keyword>
<dbReference type="PANTHER" id="PTHR31944:SF131">
    <property type="entry name" value="HEME-RESPONSIVE ZINC FINGER TRANSCRIPTION FACTOR HAP1"/>
    <property type="match status" value="1"/>
</dbReference>
<reference evidence="15 16" key="1">
    <citation type="journal article" date="2015" name="BMC Genomics">
        <title>Insights from the genome of Ophiocordyceps polyrhachis-furcata to pathogenicity and host specificity in insect fungi.</title>
        <authorList>
            <person name="Wichadakul D."/>
            <person name="Kobmoo N."/>
            <person name="Ingsriswang S."/>
            <person name="Tangphatsornruang S."/>
            <person name="Chantasingh D."/>
            <person name="Luangsa-ard J.J."/>
            <person name="Eurwilaichitr L."/>
        </authorList>
    </citation>
    <scope>NUCLEOTIDE SEQUENCE [LARGE SCALE GENOMIC DNA]</scope>
    <source>
        <strain evidence="15 16">BCC 54312</strain>
    </source>
</reference>
<evidence type="ECO:0000256" key="8">
    <source>
        <dbReference type="ARBA" id="ARBA00023014"/>
    </source>
</evidence>
<sequence length="931" mass="103115">MNNKRCDRQTPCQPCAKDEPGPCVYVYDSRPSHTKAPFQGHQTKFSVFKYTPVAKAPPVEKEAQSQASSFSTEMNDETGSAGTETEAESSGTEGTLSLDTFAPSSFPLPDPSLCLYPAPMAPFQNDGCAVSSPPSPLPEVRFYGNSHWTNYFHPDADDIISVLQTHESEAPAQGSATLASCEALARTIRYHEEVTAQMTDTSGGLVPTRDVSDRLVEAFLRTYQTVLGILHVPSFREEYRTFWEAPTSSTPAFTMTLFLVMSIGSVFCPHETTIPRAVVLKWLSVSSTVISSHPTTANVDSLRIRCLLLLAQSVSSTAEGRAQWISTGSLVRTAMSQGLHRDPASTRHQVHEMSASEMESRRKLWAAILELDLQSSMDCGGLPSVDSQDYDTALPSNADDDDFPRATMDGAFVESKPFEEFTSSSFQVLLMKLLPVRLKIARLVNGPRCEASFAHVLNLGHELGQLLQLCSARIETYCFSGRRPAAFTMKTFELLVKRFLVALHHPFTRMEETCPFAFCSLSTCLESSISILSTLSGGTDGDDFQMAQMRGSGMFHRVYIQTALYICGELRKRAGLAGSDSFELSNLIIQYLDSAPQRMDYGDFKVRAYMLVSASLAYVEAARSGVPPEMHVSQAVRKSLDISYARLAIRLPPGPGIEDVSQQSTSVVWSPWSSLDDEREGWLILATAQLSSLIRHFRFHGAVSPTKMASTVILSRRQLISTTRAATFSAAARTAVTARNDARRGYATPRGQPPSNFRTIKASQRPGDDDSTLDRLGKYFLLTEMARGMYVLLEQFFRPPYTIYYPFEKGPISPRFRGEHALRRYPTGEERCIACKLCEAICPAQAITIEAEERADGSRRTTRYDIDMTKCIYCGFCQESCPVDAIVESPNAEYATETREELLYNKEKLLANGDKWEPELAAAIRADAPYR</sequence>
<dbReference type="GO" id="GO:0000978">
    <property type="term" value="F:RNA polymerase II cis-regulatory region sequence-specific DNA binding"/>
    <property type="evidence" value="ECO:0007669"/>
    <property type="project" value="TreeGrafter"/>
</dbReference>
<evidence type="ECO:0000256" key="7">
    <source>
        <dbReference type="ARBA" id="ARBA00023004"/>
    </source>
</evidence>
<dbReference type="Proteomes" id="UP000253664">
    <property type="component" value="Unassembled WGS sequence"/>
</dbReference>
<dbReference type="SUPFAM" id="SSF54862">
    <property type="entry name" value="4Fe-4S ferredoxins"/>
    <property type="match status" value="1"/>
</dbReference>
<dbReference type="SMART" id="SM00906">
    <property type="entry name" value="Fungal_trans"/>
    <property type="match status" value="1"/>
</dbReference>
<evidence type="ECO:0000256" key="4">
    <source>
        <dbReference type="ARBA" id="ARBA00022723"/>
    </source>
</evidence>
<protein>
    <recommendedName>
        <fullName evidence="14">4Fe-4S ferredoxin-type domain-containing protein</fullName>
    </recommendedName>
</protein>
<comment type="cofactor">
    <cofactor evidence="1">
        <name>[4Fe-4S] cluster</name>
        <dbReference type="ChEBI" id="CHEBI:49883"/>
    </cofactor>
</comment>
<dbReference type="Pfam" id="PF04082">
    <property type="entry name" value="Fungal_trans"/>
    <property type="match status" value="1"/>
</dbReference>
<feature type="region of interest" description="Disordered" evidence="13">
    <location>
        <begin position="57"/>
        <end position="102"/>
    </location>
</feature>
<evidence type="ECO:0000256" key="3">
    <source>
        <dbReference type="ARBA" id="ARBA00022485"/>
    </source>
</evidence>
<comment type="similarity">
    <text evidence="2">Belongs to the complex I 23 kDa subunit family.</text>
</comment>
<organism evidence="15 16">
    <name type="scientific">Ophiocordyceps polyrhachis-furcata BCC 54312</name>
    <dbReference type="NCBI Taxonomy" id="1330021"/>
    <lineage>
        <taxon>Eukaryota</taxon>
        <taxon>Fungi</taxon>
        <taxon>Dikarya</taxon>
        <taxon>Ascomycota</taxon>
        <taxon>Pezizomycotina</taxon>
        <taxon>Sordariomycetes</taxon>
        <taxon>Hypocreomycetidae</taxon>
        <taxon>Hypocreales</taxon>
        <taxon>Ophiocordycipitaceae</taxon>
        <taxon>Ophiocordyceps</taxon>
    </lineage>
</organism>
<dbReference type="HAMAP" id="MF_01351">
    <property type="entry name" value="NDH1_NuoI"/>
    <property type="match status" value="1"/>
</dbReference>
<accession>A0A367LEJ5</accession>
<dbReference type="PROSITE" id="PS51379">
    <property type="entry name" value="4FE4S_FER_2"/>
    <property type="match status" value="2"/>
</dbReference>
<feature type="domain" description="4Fe-4S ferredoxin-type" evidence="14">
    <location>
        <begin position="862"/>
        <end position="891"/>
    </location>
</feature>
<dbReference type="Pfam" id="PF12838">
    <property type="entry name" value="Fer4_7"/>
    <property type="match status" value="1"/>
</dbReference>
<evidence type="ECO:0000256" key="5">
    <source>
        <dbReference type="ARBA" id="ARBA00022833"/>
    </source>
</evidence>
<keyword evidence="6" id="KW-1278">Translocase</keyword>
<evidence type="ECO:0000256" key="13">
    <source>
        <dbReference type="SAM" id="MobiDB-lite"/>
    </source>
</evidence>
<dbReference type="FunFam" id="3.30.70.3270:FF:000001">
    <property type="entry name" value="NADH-quinone oxidoreductase subunit I 1"/>
    <property type="match status" value="1"/>
</dbReference>
<evidence type="ECO:0000259" key="14">
    <source>
        <dbReference type="PROSITE" id="PS51379"/>
    </source>
</evidence>
<feature type="compositionally biased region" description="Polar residues" evidence="13">
    <location>
        <begin position="64"/>
        <end position="73"/>
    </location>
</feature>
<gene>
    <name evidence="15" type="ORF">L249_0627</name>
</gene>
<dbReference type="PANTHER" id="PTHR31944">
    <property type="entry name" value="HEME-RESPONSIVE ZINC FINGER TRANSCRIPTION FACTOR HAP1"/>
    <property type="match status" value="1"/>
</dbReference>
<feature type="compositionally biased region" description="Polar residues" evidence="13">
    <location>
        <begin position="753"/>
        <end position="762"/>
    </location>
</feature>
<evidence type="ECO:0000256" key="10">
    <source>
        <dbReference type="ARBA" id="ARBA00023125"/>
    </source>
</evidence>
<name>A0A367LEJ5_9HYPO</name>
<dbReference type="AlphaFoldDB" id="A0A367LEJ5"/>
<keyword evidence="11" id="KW-0804">Transcription</keyword>
<dbReference type="GO" id="GO:0008270">
    <property type="term" value="F:zinc ion binding"/>
    <property type="evidence" value="ECO:0007669"/>
    <property type="project" value="InterPro"/>
</dbReference>
<dbReference type="PROSITE" id="PS00198">
    <property type="entry name" value="4FE4S_FER_1"/>
    <property type="match status" value="2"/>
</dbReference>
<evidence type="ECO:0000313" key="16">
    <source>
        <dbReference type="Proteomes" id="UP000253664"/>
    </source>
</evidence>
<dbReference type="GO" id="GO:0005739">
    <property type="term" value="C:mitochondrion"/>
    <property type="evidence" value="ECO:0007669"/>
    <property type="project" value="UniProtKB-ARBA"/>
</dbReference>
<dbReference type="NCBIfam" id="NF004538">
    <property type="entry name" value="PRK05888.1-4"/>
    <property type="match status" value="1"/>
</dbReference>
<evidence type="ECO:0000256" key="9">
    <source>
        <dbReference type="ARBA" id="ARBA00023015"/>
    </source>
</evidence>
<evidence type="ECO:0000256" key="6">
    <source>
        <dbReference type="ARBA" id="ARBA00022967"/>
    </source>
</evidence>
<feature type="region of interest" description="Disordered" evidence="13">
    <location>
        <begin position="1"/>
        <end position="21"/>
    </location>
</feature>
<dbReference type="GO" id="GO:0016020">
    <property type="term" value="C:membrane"/>
    <property type="evidence" value="ECO:0007669"/>
    <property type="project" value="InterPro"/>
</dbReference>
<evidence type="ECO:0000256" key="11">
    <source>
        <dbReference type="ARBA" id="ARBA00023163"/>
    </source>
</evidence>
<keyword evidence="7" id="KW-0408">Iron</keyword>
<dbReference type="GO" id="GO:0005634">
    <property type="term" value="C:nucleus"/>
    <property type="evidence" value="ECO:0007669"/>
    <property type="project" value="TreeGrafter"/>
</dbReference>
<dbReference type="NCBIfam" id="NF004539">
    <property type="entry name" value="PRK05888.1-5"/>
    <property type="match status" value="1"/>
</dbReference>
<dbReference type="GO" id="GO:0051539">
    <property type="term" value="F:4 iron, 4 sulfur cluster binding"/>
    <property type="evidence" value="ECO:0007669"/>
    <property type="project" value="UniProtKB-KW"/>
</dbReference>
<keyword evidence="5" id="KW-0862">Zinc</keyword>
<dbReference type="GO" id="GO:0001228">
    <property type="term" value="F:DNA-binding transcription activator activity, RNA polymerase II-specific"/>
    <property type="evidence" value="ECO:0007669"/>
    <property type="project" value="TreeGrafter"/>
</dbReference>
<keyword evidence="16" id="KW-1185">Reference proteome</keyword>
<keyword evidence="4" id="KW-0479">Metal-binding</keyword>
<dbReference type="EMBL" id="LKCN02000007">
    <property type="protein sequence ID" value="RCI12841.1"/>
    <property type="molecule type" value="Genomic_DNA"/>
</dbReference>
<feature type="domain" description="4Fe-4S ferredoxin-type" evidence="14">
    <location>
        <begin position="823"/>
        <end position="852"/>
    </location>
</feature>
<comment type="caution">
    <text evidence="15">The sequence shown here is derived from an EMBL/GenBank/DDBJ whole genome shotgun (WGS) entry which is preliminary data.</text>
</comment>
<feature type="region of interest" description="Disordered" evidence="13">
    <location>
        <begin position="744"/>
        <end position="770"/>
    </location>
</feature>
<dbReference type="CDD" id="cd12148">
    <property type="entry name" value="fungal_TF_MHR"/>
    <property type="match status" value="1"/>
</dbReference>
<dbReference type="InterPro" id="IPR017896">
    <property type="entry name" value="4Fe4S_Fe-S-bd"/>
</dbReference>
<dbReference type="InterPro" id="IPR010226">
    <property type="entry name" value="NADH_quinone_OxRdtase_chainI"/>
</dbReference>
<evidence type="ECO:0000313" key="15">
    <source>
        <dbReference type="EMBL" id="RCI12841.1"/>
    </source>
</evidence>
<dbReference type="InterPro" id="IPR051430">
    <property type="entry name" value="Fungal_TF_Env_Response"/>
</dbReference>
<keyword evidence="8" id="KW-0411">Iron-sulfur</keyword>
<evidence type="ECO:0000256" key="1">
    <source>
        <dbReference type="ARBA" id="ARBA00001966"/>
    </source>
</evidence>
<dbReference type="GO" id="GO:0006351">
    <property type="term" value="P:DNA-templated transcription"/>
    <property type="evidence" value="ECO:0007669"/>
    <property type="project" value="InterPro"/>
</dbReference>
<dbReference type="OrthoDB" id="4337792at2759"/>
<keyword evidence="9" id="KW-0805">Transcription regulation</keyword>
<feature type="compositionally biased region" description="Low complexity" evidence="13">
    <location>
        <begin position="77"/>
        <end position="95"/>
    </location>
</feature>
<dbReference type="STRING" id="1330021.A0A367LEJ5"/>
<evidence type="ECO:0000256" key="2">
    <source>
        <dbReference type="ARBA" id="ARBA00010277"/>
    </source>
</evidence>